<gene>
    <name evidence="1" type="ORF">N0392_12265</name>
</gene>
<evidence type="ECO:0000313" key="1">
    <source>
        <dbReference type="EMBL" id="MCY0790456.1"/>
    </source>
</evidence>
<protein>
    <recommendedName>
        <fullName evidence="3">Phage protein</fullName>
    </recommendedName>
</protein>
<reference evidence="1" key="1">
    <citation type="submission" date="2022-08" db="EMBL/GenBank/DDBJ databases">
        <authorList>
            <person name="Dale J.L."/>
        </authorList>
    </citation>
    <scope>NUCLEOTIDE SEQUENCE</scope>
    <source>
        <strain evidence="1">2022EL-00758</strain>
    </source>
</reference>
<sequence>MGVDWDKHLLGPLHNVFAEKARWEPVKSAKGAEFYDIDGIFDRAYFQNYESTDGESGINTTRPILGVRDVIFTVPPAKGDRVFIYSVSTLFVVSDVQPDSHGGTHLILNKVK</sequence>
<accession>A0A2C5TT99</accession>
<evidence type="ECO:0000313" key="2">
    <source>
        <dbReference type="Proteomes" id="UP001076655"/>
    </source>
</evidence>
<dbReference type="EMBL" id="JAPNMI010000006">
    <property type="protein sequence ID" value="MCY0790456.1"/>
    <property type="molecule type" value="Genomic_DNA"/>
</dbReference>
<dbReference type="Gene3D" id="2.40.10.180">
    <property type="entry name" value="Phage tail proteins"/>
    <property type="match status" value="1"/>
</dbReference>
<dbReference type="Pfam" id="PF05354">
    <property type="entry name" value="Phage_attach"/>
    <property type="match status" value="1"/>
</dbReference>
<organism evidence="1 2">
    <name type="scientific">Morganella morganii</name>
    <name type="common">Proteus morganii</name>
    <dbReference type="NCBI Taxonomy" id="582"/>
    <lineage>
        <taxon>Bacteria</taxon>
        <taxon>Pseudomonadati</taxon>
        <taxon>Pseudomonadota</taxon>
        <taxon>Gammaproteobacteria</taxon>
        <taxon>Enterobacterales</taxon>
        <taxon>Morganellaceae</taxon>
        <taxon>Morganella</taxon>
    </lineage>
</organism>
<dbReference type="GO" id="GO:0019068">
    <property type="term" value="P:virion assembly"/>
    <property type="evidence" value="ECO:0007669"/>
    <property type="project" value="InterPro"/>
</dbReference>
<dbReference type="InterPro" id="IPR008018">
    <property type="entry name" value="Phage_tail_attach_FII"/>
</dbReference>
<dbReference type="InterPro" id="IPR053734">
    <property type="entry name" value="Phage_Head-Tail_Connect_sf"/>
</dbReference>
<comment type="caution">
    <text evidence="1">The sequence shown here is derived from an EMBL/GenBank/DDBJ whole genome shotgun (WGS) entry which is preliminary data.</text>
</comment>
<evidence type="ECO:0008006" key="3">
    <source>
        <dbReference type="Google" id="ProtNLM"/>
    </source>
</evidence>
<name>A0A2C5TT99_MORMO</name>
<dbReference type="Proteomes" id="UP001076655">
    <property type="component" value="Unassembled WGS sequence"/>
</dbReference>
<dbReference type="AlphaFoldDB" id="A0A2C5TT99"/>
<dbReference type="RefSeq" id="WP_098935926.1">
    <property type="nucleotide sequence ID" value="NZ_CP135144.1"/>
</dbReference>
<proteinExistence type="predicted"/>